<accession>A0A521EIC8</accession>
<evidence type="ECO:0000256" key="1">
    <source>
        <dbReference type="SAM" id="Phobius"/>
    </source>
</evidence>
<evidence type="ECO:0000313" key="2">
    <source>
        <dbReference type="EMBL" id="SMO83665.1"/>
    </source>
</evidence>
<dbReference type="RefSeq" id="WP_142715558.1">
    <property type="nucleotide sequence ID" value="NZ_FXTH01000016.1"/>
</dbReference>
<keyword evidence="1" id="KW-1133">Transmembrane helix</keyword>
<reference evidence="2 3" key="1">
    <citation type="submission" date="2017-05" db="EMBL/GenBank/DDBJ databases">
        <authorList>
            <person name="Varghese N."/>
            <person name="Submissions S."/>
        </authorList>
    </citation>
    <scope>NUCLEOTIDE SEQUENCE [LARGE SCALE GENOMIC DNA]</scope>
    <source>
        <strain evidence="2 3">DSM 21194</strain>
    </source>
</reference>
<organism evidence="2 3">
    <name type="scientific">Fodinibius sediminis</name>
    <dbReference type="NCBI Taxonomy" id="1214077"/>
    <lineage>
        <taxon>Bacteria</taxon>
        <taxon>Pseudomonadati</taxon>
        <taxon>Balneolota</taxon>
        <taxon>Balneolia</taxon>
        <taxon>Balneolales</taxon>
        <taxon>Balneolaceae</taxon>
        <taxon>Fodinibius</taxon>
    </lineage>
</organism>
<keyword evidence="1" id="KW-0472">Membrane</keyword>
<feature type="transmembrane region" description="Helical" evidence="1">
    <location>
        <begin position="7"/>
        <end position="25"/>
    </location>
</feature>
<feature type="transmembrane region" description="Helical" evidence="1">
    <location>
        <begin position="31"/>
        <end position="49"/>
    </location>
</feature>
<dbReference type="OrthoDB" id="1449788at2"/>
<dbReference type="EMBL" id="FXTH01000016">
    <property type="protein sequence ID" value="SMO83665.1"/>
    <property type="molecule type" value="Genomic_DNA"/>
</dbReference>
<evidence type="ECO:0008006" key="4">
    <source>
        <dbReference type="Google" id="ProtNLM"/>
    </source>
</evidence>
<gene>
    <name evidence="2" type="ORF">SAMN06265218_11673</name>
</gene>
<dbReference type="AlphaFoldDB" id="A0A521EIC8"/>
<dbReference type="Proteomes" id="UP000317593">
    <property type="component" value="Unassembled WGS sequence"/>
</dbReference>
<name>A0A521EIC8_9BACT</name>
<protein>
    <recommendedName>
        <fullName evidence="4">DUF2933 domain-containing protein</fullName>
    </recommendedName>
</protein>
<keyword evidence="1" id="KW-0812">Transmembrane</keyword>
<proteinExistence type="predicted"/>
<evidence type="ECO:0000313" key="3">
    <source>
        <dbReference type="Proteomes" id="UP000317593"/>
    </source>
</evidence>
<keyword evidence="3" id="KW-1185">Reference proteome</keyword>
<sequence length="68" mass="7496">MSKHTLWAIIGCGVPLLLLFFAPLLGLSSNITIFLFVVAIFACHILMIGHHRKGSGHENHQTNDRSLS</sequence>